<accession>A0A8S0PVK8</accession>
<evidence type="ECO:0000256" key="4">
    <source>
        <dbReference type="ARBA" id="ARBA00022692"/>
    </source>
</evidence>
<feature type="region of interest" description="Disordered" evidence="9">
    <location>
        <begin position="1"/>
        <end position="20"/>
    </location>
</feature>
<evidence type="ECO:0000313" key="10">
    <source>
        <dbReference type="EMBL" id="CAA2957130.1"/>
    </source>
</evidence>
<evidence type="ECO:0000256" key="3">
    <source>
        <dbReference type="ARBA" id="ARBA00022679"/>
    </source>
</evidence>
<evidence type="ECO:0000256" key="9">
    <source>
        <dbReference type="SAM" id="MobiDB-lite"/>
    </source>
</evidence>
<dbReference type="AlphaFoldDB" id="A0A8S0PVK8"/>
<dbReference type="Gramene" id="OE9A071636T1">
    <property type="protein sequence ID" value="OE9A071636C1"/>
    <property type="gene ID" value="OE9A071636"/>
</dbReference>
<keyword evidence="5 8" id="KW-0256">Endoplasmic reticulum</keyword>
<keyword evidence="3" id="KW-0808">Transferase</keyword>
<keyword evidence="11" id="KW-1185">Reference proteome</keyword>
<evidence type="ECO:0000256" key="6">
    <source>
        <dbReference type="ARBA" id="ARBA00022989"/>
    </source>
</evidence>
<evidence type="ECO:0000256" key="1">
    <source>
        <dbReference type="ARBA" id="ARBA00004477"/>
    </source>
</evidence>
<dbReference type="InterPro" id="IPR005599">
    <property type="entry name" value="GPI_mannosylTrfase"/>
</dbReference>
<dbReference type="PANTHER" id="PTHR22760">
    <property type="entry name" value="GLYCOSYLTRANSFERASE"/>
    <property type="match status" value="1"/>
</dbReference>
<keyword evidence="7" id="KW-0472">Membrane</keyword>
<proteinExistence type="inferred from homology"/>
<protein>
    <recommendedName>
        <fullName evidence="8">Mannosyltransferase</fullName>
        <ecNumber evidence="8">2.4.1.-</ecNumber>
    </recommendedName>
</protein>
<keyword evidence="4" id="KW-0812">Transmembrane</keyword>
<dbReference type="EMBL" id="CACTIH010000209">
    <property type="protein sequence ID" value="CAA2957130.1"/>
    <property type="molecule type" value="Genomic_DNA"/>
</dbReference>
<dbReference type="OrthoDB" id="416834at2759"/>
<dbReference type="EC" id="2.4.1.-" evidence="8"/>
<organism evidence="10 11">
    <name type="scientific">Olea europaea subsp. europaea</name>
    <dbReference type="NCBI Taxonomy" id="158383"/>
    <lineage>
        <taxon>Eukaryota</taxon>
        <taxon>Viridiplantae</taxon>
        <taxon>Streptophyta</taxon>
        <taxon>Embryophyta</taxon>
        <taxon>Tracheophyta</taxon>
        <taxon>Spermatophyta</taxon>
        <taxon>Magnoliopsida</taxon>
        <taxon>eudicotyledons</taxon>
        <taxon>Gunneridae</taxon>
        <taxon>Pentapetalae</taxon>
        <taxon>asterids</taxon>
        <taxon>lamiids</taxon>
        <taxon>Lamiales</taxon>
        <taxon>Oleaceae</taxon>
        <taxon>Oleeae</taxon>
        <taxon>Olea</taxon>
    </lineage>
</organism>
<gene>
    <name evidence="10" type="ORF">OLEA9_A071636</name>
</gene>
<reference evidence="10 11" key="1">
    <citation type="submission" date="2019-12" db="EMBL/GenBank/DDBJ databases">
        <authorList>
            <person name="Alioto T."/>
            <person name="Alioto T."/>
            <person name="Gomez Garrido J."/>
        </authorList>
    </citation>
    <scope>NUCLEOTIDE SEQUENCE [LARGE SCALE GENOMIC DNA]</scope>
</reference>
<sequence length="117" mass="13822">MRQRKISAKASDDDENNEKFTTASCLPKNSSLPLKKIFILCLFSRMFNSLVVQAYFNPDEHWQALEVAHHISFGYGHLTWEWKKGIRTYLHPMLFATLYRVLAFFNFDTPWFMTRAP</sequence>
<keyword evidence="2 8" id="KW-0328">Glycosyltransferase</keyword>
<dbReference type="GO" id="GO:0005789">
    <property type="term" value="C:endoplasmic reticulum membrane"/>
    <property type="evidence" value="ECO:0007669"/>
    <property type="project" value="UniProtKB-SubCell"/>
</dbReference>
<comment type="similarity">
    <text evidence="8">Belongs to the glycosyltransferase 22 family.</text>
</comment>
<dbReference type="PANTHER" id="PTHR22760:SF4">
    <property type="entry name" value="GPI MANNOSYLTRANSFERASE 3"/>
    <property type="match status" value="1"/>
</dbReference>
<evidence type="ECO:0000256" key="7">
    <source>
        <dbReference type="ARBA" id="ARBA00023136"/>
    </source>
</evidence>
<dbReference type="Pfam" id="PF03901">
    <property type="entry name" value="Glyco_transf_22"/>
    <property type="match status" value="1"/>
</dbReference>
<keyword evidence="6" id="KW-1133">Transmembrane helix</keyword>
<evidence type="ECO:0000256" key="2">
    <source>
        <dbReference type="ARBA" id="ARBA00022676"/>
    </source>
</evidence>
<comment type="subcellular location">
    <subcellularLocation>
        <location evidence="1 8">Endoplasmic reticulum membrane</location>
        <topology evidence="1 8">Multi-pass membrane protein</topology>
    </subcellularLocation>
</comment>
<name>A0A8S0PVK8_OLEEU</name>
<dbReference type="GO" id="GO:0006506">
    <property type="term" value="P:GPI anchor biosynthetic process"/>
    <property type="evidence" value="ECO:0007669"/>
    <property type="project" value="TreeGrafter"/>
</dbReference>
<dbReference type="GO" id="GO:0000026">
    <property type="term" value="F:alpha-1,2-mannosyltransferase activity"/>
    <property type="evidence" value="ECO:0007669"/>
    <property type="project" value="TreeGrafter"/>
</dbReference>
<dbReference type="Proteomes" id="UP000594638">
    <property type="component" value="Unassembled WGS sequence"/>
</dbReference>
<evidence type="ECO:0000256" key="8">
    <source>
        <dbReference type="RuleBase" id="RU363075"/>
    </source>
</evidence>
<evidence type="ECO:0000256" key="5">
    <source>
        <dbReference type="ARBA" id="ARBA00022824"/>
    </source>
</evidence>
<evidence type="ECO:0000313" key="11">
    <source>
        <dbReference type="Proteomes" id="UP000594638"/>
    </source>
</evidence>
<comment type="caution">
    <text evidence="10">The sequence shown here is derived from an EMBL/GenBank/DDBJ whole genome shotgun (WGS) entry which is preliminary data.</text>
</comment>